<evidence type="ECO:0000259" key="3">
    <source>
        <dbReference type="Pfam" id="PF00755"/>
    </source>
</evidence>
<dbReference type="PANTHER" id="PTHR22589:SF103">
    <property type="entry name" value="CARNITINE O-ACETYL-TRANSFERASE, ISOFORM A-RELATED"/>
    <property type="match status" value="1"/>
</dbReference>
<proteinExistence type="inferred from homology"/>
<sequence>MQELYNLQFRRILHFLSSSFVRQCVVAMCSPMVDSPSTTHEHLKSLLRSPEKVIQKKLHKYVTLLVHSAQRSAVQMTSRAVFGAPPQHASGMRQDLTRGFRFCRTASTNWLQIWEKNKYSFLRYNSLNGVLNPKGNIEHFNDVLKNIISHINDDTLALIIGDININLMSEDNDKPYITRGIKDRTELNKSTWKIFRNKTSQAIKRSQEHYYNEMEKSSPANQSILLYNISLKEIQTSIQNLKAPALEKVFNLALKSGVYPYNNNMPCGIFLDLNKAFDTVNHEILIDKLEHYGIRGKALDLFRSYLENRKQLSSSSTFFILFINDLPNCCSLDNVRVFADDTTIFFPANNIQEIINTEIISKQFIIHLFIQELNMVLQLYTLLAANSIKNKGLSICLYVCMYVFLSVCLIHSEPGAHYESASTRKYLYGRTETIRSCSEASSEFCQTMLNEEATPHQKVASLKTAIDSHKSYARDAVNGLGVDRHLLGLKLAAIEAGMDVPTLFMDVGYIRSSHMRVSSSQVPARCEAFMCYGPLVPDGYGCCYNPRANSIFIGTSACNSSPETDSATFRAALEQSFMDMHDALLLDGGLKSKL</sequence>
<dbReference type="Gene3D" id="3.30.559.10">
    <property type="entry name" value="Chloramphenicol acetyltransferase-like domain"/>
    <property type="match status" value="1"/>
</dbReference>
<dbReference type="InterPro" id="IPR039551">
    <property type="entry name" value="Cho/carn_acyl_trans"/>
</dbReference>
<dbReference type="AlphaFoldDB" id="A0AAV2QAH3"/>
<evidence type="ECO:0000313" key="5">
    <source>
        <dbReference type="Proteomes" id="UP001497623"/>
    </source>
</evidence>
<dbReference type="GO" id="GO:0004092">
    <property type="term" value="F:carnitine O-acetyltransferase activity"/>
    <property type="evidence" value="ECO:0007669"/>
    <property type="project" value="TreeGrafter"/>
</dbReference>
<evidence type="ECO:0000256" key="1">
    <source>
        <dbReference type="ARBA" id="ARBA00005232"/>
    </source>
</evidence>
<dbReference type="InterPro" id="IPR000477">
    <property type="entry name" value="RT_dom"/>
</dbReference>
<dbReference type="InterPro" id="IPR000542">
    <property type="entry name" value="Carn_acyl_trans"/>
</dbReference>
<dbReference type="GO" id="GO:0005777">
    <property type="term" value="C:peroxisome"/>
    <property type="evidence" value="ECO:0007669"/>
    <property type="project" value="TreeGrafter"/>
</dbReference>
<comment type="caution">
    <text evidence="4">The sequence shown here is derived from an EMBL/GenBank/DDBJ whole genome shotgun (WGS) entry which is preliminary data.</text>
</comment>
<feature type="domain" description="Reverse transcriptase" evidence="2">
    <location>
        <begin position="262"/>
        <end position="350"/>
    </location>
</feature>
<dbReference type="InterPro" id="IPR023213">
    <property type="entry name" value="CAT-like_dom_sf"/>
</dbReference>
<dbReference type="Pfam" id="PF00078">
    <property type="entry name" value="RVT_1"/>
    <property type="match status" value="1"/>
</dbReference>
<reference evidence="4 5" key="1">
    <citation type="submission" date="2024-05" db="EMBL/GenBank/DDBJ databases">
        <authorList>
            <person name="Wallberg A."/>
        </authorList>
    </citation>
    <scope>NUCLEOTIDE SEQUENCE [LARGE SCALE GENOMIC DNA]</scope>
</reference>
<comment type="similarity">
    <text evidence="1">Belongs to the carnitine/choline acetyltransferase family.</text>
</comment>
<evidence type="ECO:0000313" key="4">
    <source>
        <dbReference type="EMBL" id="CAL4073793.1"/>
    </source>
</evidence>
<dbReference type="Pfam" id="PF00755">
    <property type="entry name" value="Carn_acyltransf"/>
    <property type="match status" value="1"/>
</dbReference>
<dbReference type="EMBL" id="CAXKWB010004464">
    <property type="protein sequence ID" value="CAL4073793.1"/>
    <property type="molecule type" value="Genomic_DNA"/>
</dbReference>
<name>A0AAV2QAH3_MEGNR</name>
<dbReference type="SUPFAM" id="SSF52777">
    <property type="entry name" value="CoA-dependent acyltransferases"/>
    <property type="match status" value="1"/>
</dbReference>
<evidence type="ECO:0008006" key="6">
    <source>
        <dbReference type="Google" id="ProtNLM"/>
    </source>
</evidence>
<feature type="non-terminal residue" evidence="4">
    <location>
        <position position="594"/>
    </location>
</feature>
<feature type="domain" description="Choline/carnitine acyltransferase" evidence="3">
    <location>
        <begin position="359"/>
        <end position="575"/>
    </location>
</feature>
<organism evidence="4 5">
    <name type="scientific">Meganyctiphanes norvegica</name>
    <name type="common">Northern krill</name>
    <name type="synonym">Thysanopoda norvegica</name>
    <dbReference type="NCBI Taxonomy" id="48144"/>
    <lineage>
        <taxon>Eukaryota</taxon>
        <taxon>Metazoa</taxon>
        <taxon>Ecdysozoa</taxon>
        <taxon>Arthropoda</taxon>
        <taxon>Crustacea</taxon>
        <taxon>Multicrustacea</taxon>
        <taxon>Malacostraca</taxon>
        <taxon>Eumalacostraca</taxon>
        <taxon>Eucarida</taxon>
        <taxon>Euphausiacea</taxon>
        <taxon>Euphausiidae</taxon>
        <taxon>Meganyctiphanes</taxon>
    </lineage>
</organism>
<dbReference type="Proteomes" id="UP001497623">
    <property type="component" value="Unassembled WGS sequence"/>
</dbReference>
<keyword evidence="5" id="KW-1185">Reference proteome</keyword>
<gene>
    <name evidence="4" type="ORF">MNOR_LOCUS9280</name>
</gene>
<evidence type="ECO:0000259" key="2">
    <source>
        <dbReference type="Pfam" id="PF00078"/>
    </source>
</evidence>
<dbReference type="GO" id="GO:0019254">
    <property type="term" value="P:carnitine metabolic process, CoA-linked"/>
    <property type="evidence" value="ECO:0007669"/>
    <property type="project" value="TreeGrafter"/>
</dbReference>
<accession>A0AAV2QAH3</accession>
<protein>
    <recommendedName>
        <fullName evidence="6">Carnitine O-acetyltransferase</fullName>
    </recommendedName>
</protein>
<dbReference type="PANTHER" id="PTHR22589">
    <property type="entry name" value="CARNITINE O-ACYLTRANSFERASE"/>
    <property type="match status" value="1"/>
</dbReference>